<name>A0AAD1RU04_PELCU</name>
<accession>A0AAD1RU04</accession>
<gene>
    <name evidence="1" type="ORF">PECUL_23A016970</name>
</gene>
<evidence type="ECO:0000313" key="1">
    <source>
        <dbReference type="EMBL" id="CAH2278127.1"/>
    </source>
</evidence>
<organism evidence="1 2">
    <name type="scientific">Pelobates cultripes</name>
    <name type="common">Western spadefoot toad</name>
    <dbReference type="NCBI Taxonomy" id="61616"/>
    <lineage>
        <taxon>Eukaryota</taxon>
        <taxon>Metazoa</taxon>
        <taxon>Chordata</taxon>
        <taxon>Craniata</taxon>
        <taxon>Vertebrata</taxon>
        <taxon>Euteleostomi</taxon>
        <taxon>Amphibia</taxon>
        <taxon>Batrachia</taxon>
        <taxon>Anura</taxon>
        <taxon>Pelobatoidea</taxon>
        <taxon>Pelobatidae</taxon>
        <taxon>Pelobates</taxon>
    </lineage>
</organism>
<protein>
    <submittedName>
        <fullName evidence="1">Uncharacterized protein</fullName>
    </submittedName>
</protein>
<dbReference type="AlphaFoldDB" id="A0AAD1RU04"/>
<proteinExistence type="predicted"/>
<evidence type="ECO:0000313" key="2">
    <source>
        <dbReference type="Proteomes" id="UP001295444"/>
    </source>
</evidence>
<sequence>MKPNYLDPTILDPQLYVDPSHSPVELDLDNRSSTLLGSSASRSSGDVQSTNTLPDWYSLFASLPKLEDFNNLIDEVKQTLQTELFDLRQSLTSLKTRVQTSEIQHTETSQNVAMQQQSSHIIDMQHQLENIENRQHRNNIRVMGIEWVKGQEDDALFNLILGHPSSKPIAIDRSHRDFHLYPPLLPFQEI</sequence>
<dbReference type="EMBL" id="OW240914">
    <property type="protein sequence ID" value="CAH2278127.1"/>
    <property type="molecule type" value="Genomic_DNA"/>
</dbReference>
<keyword evidence="2" id="KW-1185">Reference proteome</keyword>
<dbReference type="Proteomes" id="UP001295444">
    <property type="component" value="Chromosome 03"/>
</dbReference>
<reference evidence="1" key="1">
    <citation type="submission" date="2022-03" db="EMBL/GenBank/DDBJ databases">
        <authorList>
            <person name="Alioto T."/>
            <person name="Alioto T."/>
            <person name="Gomez Garrido J."/>
        </authorList>
    </citation>
    <scope>NUCLEOTIDE SEQUENCE</scope>
</reference>